<dbReference type="PANTHER" id="PTHR30055">
    <property type="entry name" value="HTH-TYPE TRANSCRIPTIONAL REGULATOR RUTR"/>
    <property type="match status" value="1"/>
</dbReference>
<dbReference type="Pfam" id="PF16859">
    <property type="entry name" value="TetR_C_11"/>
    <property type="match status" value="1"/>
</dbReference>
<evidence type="ECO:0000256" key="2">
    <source>
        <dbReference type="ARBA" id="ARBA00023125"/>
    </source>
</evidence>
<keyword evidence="7" id="KW-1185">Reference proteome</keyword>
<dbReference type="SUPFAM" id="SSF48498">
    <property type="entry name" value="Tetracyclin repressor-like, C-terminal domain"/>
    <property type="match status" value="1"/>
</dbReference>
<evidence type="ECO:0000313" key="6">
    <source>
        <dbReference type="EMBL" id="MCV3272114.1"/>
    </source>
</evidence>
<protein>
    <submittedName>
        <fullName evidence="6">TetR/AcrR family transcriptional regulator C-terminal ligand-binding domain-containing protein</fullName>
    </submittedName>
</protein>
<evidence type="ECO:0000256" key="3">
    <source>
        <dbReference type="ARBA" id="ARBA00023163"/>
    </source>
</evidence>
<dbReference type="InterPro" id="IPR009057">
    <property type="entry name" value="Homeodomain-like_sf"/>
</dbReference>
<evidence type="ECO:0000313" key="7">
    <source>
        <dbReference type="Proteomes" id="UP001208690"/>
    </source>
</evidence>
<name>A0ABT3BG83_9RHOB</name>
<evidence type="ECO:0000256" key="1">
    <source>
        <dbReference type="ARBA" id="ARBA00023015"/>
    </source>
</evidence>
<dbReference type="Pfam" id="PF00440">
    <property type="entry name" value="TetR_N"/>
    <property type="match status" value="1"/>
</dbReference>
<dbReference type="EMBL" id="JALIEB010000006">
    <property type="protein sequence ID" value="MCV3272114.1"/>
    <property type="molecule type" value="Genomic_DNA"/>
</dbReference>
<feature type="DNA-binding region" description="H-T-H motif" evidence="4">
    <location>
        <begin position="44"/>
        <end position="63"/>
    </location>
</feature>
<evidence type="ECO:0000256" key="4">
    <source>
        <dbReference type="PROSITE-ProRule" id="PRU00335"/>
    </source>
</evidence>
<proteinExistence type="predicted"/>
<gene>
    <name evidence="6" type="ORF">MUB52_11815</name>
</gene>
<dbReference type="SUPFAM" id="SSF46689">
    <property type="entry name" value="Homeodomain-like"/>
    <property type="match status" value="1"/>
</dbReference>
<keyword evidence="1" id="KW-0805">Transcription regulation</keyword>
<dbReference type="Gene3D" id="1.10.357.10">
    <property type="entry name" value="Tetracycline Repressor, domain 2"/>
    <property type="match status" value="1"/>
</dbReference>
<evidence type="ECO:0000259" key="5">
    <source>
        <dbReference type="PROSITE" id="PS50977"/>
    </source>
</evidence>
<reference evidence="6 7" key="1">
    <citation type="submission" date="2022-04" db="EMBL/GenBank/DDBJ databases">
        <title>Roseobacter sp. WL0113 is a bacterium isolated from neritic sediment.</title>
        <authorList>
            <person name="Wang L."/>
            <person name="He W."/>
            <person name="Zhang D.-F."/>
        </authorList>
    </citation>
    <scope>NUCLEOTIDE SEQUENCE [LARGE SCALE GENOMIC DNA]</scope>
    <source>
        <strain evidence="6 7">WL0113</strain>
    </source>
</reference>
<dbReference type="PROSITE" id="PS50977">
    <property type="entry name" value="HTH_TETR_2"/>
    <property type="match status" value="1"/>
</dbReference>
<accession>A0ABT3BG83</accession>
<keyword evidence="3" id="KW-0804">Transcription</keyword>
<sequence>MKHNNPDQKPRRLSGAALQRPELTQALYRAFFEEWAERGYAALSLERVAKKAGAGKAAIYRRWSSKRAFANEAVRDVALAVTPISDEGSLEADIAAFLRSLRTVLRHPTVRRILPDLLAERARSDELAPLLEMVAMARRGRAEDLLDRAIARGDLPVSLDRKLALDLLPSPLYWRMIVNQRRISVAELHRQAHVLAVALKAAG</sequence>
<dbReference type="Proteomes" id="UP001208690">
    <property type="component" value="Unassembled WGS sequence"/>
</dbReference>
<dbReference type="InterPro" id="IPR036271">
    <property type="entry name" value="Tet_transcr_reg_TetR-rel_C_sf"/>
</dbReference>
<dbReference type="RefSeq" id="WP_263844437.1">
    <property type="nucleotide sequence ID" value="NZ_JALIEB010000006.1"/>
</dbReference>
<dbReference type="InterPro" id="IPR001647">
    <property type="entry name" value="HTH_TetR"/>
</dbReference>
<dbReference type="InterPro" id="IPR050109">
    <property type="entry name" value="HTH-type_TetR-like_transc_reg"/>
</dbReference>
<dbReference type="Gene3D" id="1.10.10.60">
    <property type="entry name" value="Homeodomain-like"/>
    <property type="match status" value="1"/>
</dbReference>
<organism evidence="6 7">
    <name type="scientific">Roseobacter sinensis</name>
    <dbReference type="NCBI Taxonomy" id="2931391"/>
    <lineage>
        <taxon>Bacteria</taxon>
        <taxon>Pseudomonadati</taxon>
        <taxon>Pseudomonadota</taxon>
        <taxon>Alphaproteobacteria</taxon>
        <taxon>Rhodobacterales</taxon>
        <taxon>Roseobacteraceae</taxon>
        <taxon>Roseobacter</taxon>
    </lineage>
</organism>
<keyword evidence="2 4" id="KW-0238">DNA-binding</keyword>
<comment type="caution">
    <text evidence="6">The sequence shown here is derived from an EMBL/GenBank/DDBJ whole genome shotgun (WGS) entry which is preliminary data.</text>
</comment>
<feature type="domain" description="HTH tetR-type" evidence="5">
    <location>
        <begin position="21"/>
        <end position="81"/>
    </location>
</feature>
<dbReference type="PANTHER" id="PTHR30055:SF148">
    <property type="entry name" value="TETR-FAMILY TRANSCRIPTIONAL REGULATOR"/>
    <property type="match status" value="1"/>
</dbReference>
<dbReference type="InterPro" id="IPR011075">
    <property type="entry name" value="TetR_C"/>
</dbReference>